<dbReference type="Proteomes" id="UP001066276">
    <property type="component" value="Chromosome 3_2"/>
</dbReference>
<keyword evidence="3" id="KW-1185">Reference proteome</keyword>
<sequence>MRGSGGWLQVLPASAHSSAWHRKGGGGARHRQASLSPISSRNRCSALTISPSGRPQSPEDQRCPGRAARPSGQTRVWQATNGPGHPDPDQ</sequence>
<feature type="compositionally biased region" description="Polar residues" evidence="1">
    <location>
        <begin position="33"/>
        <end position="55"/>
    </location>
</feature>
<name>A0AAV7THZ5_PLEWA</name>
<evidence type="ECO:0000256" key="1">
    <source>
        <dbReference type="SAM" id="MobiDB-lite"/>
    </source>
</evidence>
<organism evidence="2 3">
    <name type="scientific">Pleurodeles waltl</name>
    <name type="common">Iberian ribbed newt</name>
    <dbReference type="NCBI Taxonomy" id="8319"/>
    <lineage>
        <taxon>Eukaryota</taxon>
        <taxon>Metazoa</taxon>
        <taxon>Chordata</taxon>
        <taxon>Craniata</taxon>
        <taxon>Vertebrata</taxon>
        <taxon>Euteleostomi</taxon>
        <taxon>Amphibia</taxon>
        <taxon>Batrachia</taxon>
        <taxon>Caudata</taxon>
        <taxon>Salamandroidea</taxon>
        <taxon>Salamandridae</taxon>
        <taxon>Pleurodelinae</taxon>
        <taxon>Pleurodeles</taxon>
    </lineage>
</organism>
<feature type="region of interest" description="Disordered" evidence="1">
    <location>
        <begin position="1"/>
        <end position="90"/>
    </location>
</feature>
<feature type="compositionally biased region" description="Polar residues" evidence="1">
    <location>
        <begin position="71"/>
        <end position="81"/>
    </location>
</feature>
<comment type="caution">
    <text evidence="2">The sequence shown here is derived from an EMBL/GenBank/DDBJ whole genome shotgun (WGS) entry which is preliminary data.</text>
</comment>
<dbReference type="EMBL" id="JANPWB010000006">
    <property type="protein sequence ID" value="KAJ1175736.1"/>
    <property type="molecule type" value="Genomic_DNA"/>
</dbReference>
<dbReference type="AlphaFoldDB" id="A0AAV7THZ5"/>
<gene>
    <name evidence="2" type="ORF">NDU88_001023</name>
</gene>
<evidence type="ECO:0000313" key="3">
    <source>
        <dbReference type="Proteomes" id="UP001066276"/>
    </source>
</evidence>
<reference evidence="2" key="1">
    <citation type="journal article" date="2022" name="bioRxiv">
        <title>Sequencing and chromosome-scale assembly of the giantPleurodeles waltlgenome.</title>
        <authorList>
            <person name="Brown T."/>
            <person name="Elewa A."/>
            <person name="Iarovenko S."/>
            <person name="Subramanian E."/>
            <person name="Araus A.J."/>
            <person name="Petzold A."/>
            <person name="Susuki M."/>
            <person name="Suzuki K.-i.T."/>
            <person name="Hayashi T."/>
            <person name="Toyoda A."/>
            <person name="Oliveira C."/>
            <person name="Osipova E."/>
            <person name="Leigh N.D."/>
            <person name="Simon A."/>
            <person name="Yun M.H."/>
        </authorList>
    </citation>
    <scope>NUCLEOTIDE SEQUENCE</scope>
    <source>
        <strain evidence="2">20211129_DDA</strain>
        <tissue evidence="2">Liver</tissue>
    </source>
</reference>
<protein>
    <recommendedName>
        <fullName evidence="4">Secreted protein</fullName>
    </recommendedName>
</protein>
<evidence type="ECO:0000313" key="2">
    <source>
        <dbReference type="EMBL" id="KAJ1175736.1"/>
    </source>
</evidence>
<proteinExistence type="predicted"/>
<accession>A0AAV7THZ5</accession>
<evidence type="ECO:0008006" key="4">
    <source>
        <dbReference type="Google" id="ProtNLM"/>
    </source>
</evidence>
<feature type="compositionally biased region" description="Basic residues" evidence="1">
    <location>
        <begin position="19"/>
        <end position="32"/>
    </location>
</feature>